<organism evidence="2 3">
    <name type="scientific">Lates japonicus</name>
    <name type="common">Japanese lates</name>
    <dbReference type="NCBI Taxonomy" id="270547"/>
    <lineage>
        <taxon>Eukaryota</taxon>
        <taxon>Metazoa</taxon>
        <taxon>Chordata</taxon>
        <taxon>Craniata</taxon>
        <taxon>Vertebrata</taxon>
        <taxon>Euteleostomi</taxon>
        <taxon>Actinopterygii</taxon>
        <taxon>Neopterygii</taxon>
        <taxon>Teleostei</taxon>
        <taxon>Neoteleostei</taxon>
        <taxon>Acanthomorphata</taxon>
        <taxon>Carangaria</taxon>
        <taxon>Carangaria incertae sedis</taxon>
        <taxon>Centropomidae</taxon>
        <taxon>Lates</taxon>
    </lineage>
</organism>
<protein>
    <submittedName>
        <fullName evidence="2">Uncharacterized protein</fullName>
    </submittedName>
</protein>
<sequence>MAAVGASCGTDGEQLTAAAAPAQGKPRPVGPLLALHDKHLKTGPWVKILSKEEELERFVGLGSLRGPNMIDQNIVSSAVLIHQRPETTLRGRKMRRQVTHAADWIKNLAEKMAALMHS</sequence>
<reference evidence="2" key="1">
    <citation type="submission" date="2022-08" db="EMBL/GenBank/DDBJ databases">
        <title>Genome sequencing of akame (Lates japonicus).</title>
        <authorList>
            <person name="Hashiguchi Y."/>
            <person name="Takahashi H."/>
        </authorList>
    </citation>
    <scope>NUCLEOTIDE SEQUENCE</scope>
    <source>
        <strain evidence="2">Kochi</strain>
    </source>
</reference>
<accession>A0AAD3NBD7</accession>
<dbReference type="EMBL" id="BRZM01000133">
    <property type="protein sequence ID" value="GLD68375.1"/>
    <property type="molecule type" value="Genomic_DNA"/>
</dbReference>
<dbReference type="Proteomes" id="UP001279410">
    <property type="component" value="Unassembled WGS sequence"/>
</dbReference>
<keyword evidence="3" id="KW-1185">Reference proteome</keyword>
<dbReference type="AlphaFoldDB" id="A0AAD3NBD7"/>
<comment type="caution">
    <text evidence="2">The sequence shown here is derived from an EMBL/GenBank/DDBJ whole genome shotgun (WGS) entry which is preliminary data.</text>
</comment>
<gene>
    <name evidence="2" type="ORF">AKAME5_001968800</name>
</gene>
<evidence type="ECO:0000256" key="1">
    <source>
        <dbReference type="SAM" id="MobiDB-lite"/>
    </source>
</evidence>
<proteinExistence type="predicted"/>
<evidence type="ECO:0000313" key="2">
    <source>
        <dbReference type="EMBL" id="GLD68375.1"/>
    </source>
</evidence>
<feature type="region of interest" description="Disordered" evidence="1">
    <location>
        <begin position="1"/>
        <end position="29"/>
    </location>
</feature>
<evidence type="ECO:0000313" key="3">
    <source>
        <dbReference type="Proteomes" id="UP001279410"/>
    </source>
</evidence>
<name>A0AAD3NBD7_LATJO</name>